<reference evidence="1" key="1">
    <citation type="journal article" date="2023" name="Insect Mol. Biol.">
        <title>Genome sequencing provides insights into the evolution of gene families encoding plant cell wall-degrading enzymes in longhorned beetles.</title>
        <authorList>
            <person name="Shin N.R."/>
            <person name="Okamura Y."/>
            <person name="Kirsch R."/>
            <person name="Pauchet Y."/>
        </authorList>
    </citation>
    <scope>NUCLEOTIDE SEQUENCE</scope>
    <source>
        <strain evidence="1">MMC_N1</strain>
    </source>
</reference>
<dbReference type="Proteomes" id="UP001162164">
    <property type="component" value="Unassembled WGS sequence"/>
</dbReference>
<sequence length="413" mass="47192">MKPILVTRFSEKDPKKRIRHKVSQEISRNIETGIQNGQLSHVATTVASSTSVKSKRSSGLLSAIVRRTRIKKIKHMGTTPQTVSCTLKNSTFVPSNTSLETHTEEEVEINVENYDKKILQEPNVLGIVNKDTTNTTDSNHSILSVETTRRQFFRKFCKKKVSSGENRKKKSEQTLAVQTSKEDILGPKMSCKICQSDSCRDVSRMDRNTSSGFIYAPTSFINCRKSTLSATILSALQSVQMLSTHFQESENHLVKILTKYVSNSSFQKELLDALSQHSKLQWEAERRTSALANDMWMRQIEIGKAQEQTLQETLNSLVKQNRQLQLDNETMLHKHEKLAKKLRSSSEVGSKCRCPGKQFFPRYYRLQVNPATPRERRVQAHLELPELVEDPRKLTCYAEIRHAIGFLLPRNRD</sequence>
<accession>A0ABQ9JT99</accession>
<name>A0ABQ9JT99_9CUCU</name>
<evidence type="ECO:0000313" key="2">
    <source>
        <dbReference type="Proteomes" id="UP001162164"/>
    </source>
</evidence>
<protein>
    <submittedName>
        <fullName evidence="1">Uncharacterized protein</fullName>
    </submittedName>
</protein>
<organism evidence="1 2">
    <name type="scientific">Molorchus minor</name>
    <dbReference type="NCBI Taxonomy" id="1323400"/>
    <lineage>
        <taxon>Eukaryota</taxon>
        <taxon>Metazoa</taxon>
        <taxon>Ecdysozoa</taxon>
        <taxon>Arthropoda</taxon>
        <taxon>Hexapoda</taxon>
        <taxon>Insecta</taxon>
        <taxon>Pterygota</taxon>
        <taxon>Neoptera</taxon>
        <taxon>Endopterygota</taxon>
        <taxon>Coleoptera</taxon>
        <taxon>Polyphaga</taxon>
        <taxon>Cucujiformia</taxon>
        <taxon>Chrysomeloidea</taxon>
        <taxon>Cerambycidae</taxon>
        <taxon>Lamiinae</taxon>
        <taxon>Monochamini</taxon>
        <taxon>Molorchus</taxon>
    </lineage>
</organism>
<proteinExistence type="predicted"/>
<gene>
    <name evidence="1" type="ORF">NQ317_011750</name>
</gene>
<dbReference type="EMBL" id="JAPWTJ010000179">
    <property type="protein sequence ID" value="KAJ8981514.1"/>
    <property type="molecule type" value="Genomic_DNA"/>
</dbReference>
<keyword evidence="2" id="KW-1185">Reference proteome</keyword>
<comment type="caution">
    <text evidence="1">The sequence shown here is derived from an EMBL/GenBank/DDBJ whole genome shotgun (WGS) entry which is preliminary data.</text>
</comment>
<evidence type="ECO:0000313" key="1">
    <source>
        <dbReference type="EMBL" id="KAJ8981514.1"/>
    </source>
</evidence>